<gene>
    <name evidence="2" type="ORF">Pa4123_73910</name>
</gene>
<reference evidence="2" key="1">
    <citation type="submission" date="2022-12" db="EMBL/GenBank/DDBJ databases">
        <title>New Phytohabitans aurantiacus sp. RD004123 nov., an actinomycete isolated from soil.</title>
        <authorList>
            <person name="Triningsih D.W."/>
            <person name="Harunari E."/>
            <person name="Igarashi Y."/>
        </authorList>
    </citation>
    <scope>NUCLEOTIDE SEQUENCE</scope>
    <source>
        <strain evidence="2">RD004123</strain>
    </source>
</reference>
<keyword evidence="1" id="KW-0732">Signal</keyword>
<dbReference type="EMBL" id="BSDI01000055">
    <property type="protein sequence ID" value="GLI02113.1"/>
    <property type="molecule type" value="Genomic_DNA"/>
</dbReference>
<evidence type="ECO:0000313" key="3">
    <source>
        <dbReference type="Proteomes" id="UP001144280"/>
    </source>
</evidence>
<name>A0ABQ5R6T2_9ACTN</name>
<feature type="chain" id="PRO_5046379134" evidence="1">
    <location>
        <begin position="30"/>
        <end position="145"/>
    </location>
</feature>
<evidence type="ECO:0000313" key="2">
    <source>
        <dbReference type="EMBL" id="GLI02113.1"/>
    </source>
</evidence>
<dbReference type="Proteomes" id="UP001144280">
    <property type="component" value="Unassembled WGS sequence"/>
</dbReference>
<feature type="signal peptide" evidence="1">
    <location>
        <begin position="1"/>
        <end position="29"/>
    </location>
</feature>
<protein>
    <submittedName>
        <fullName evidence="2">Uncharacterized protein</fullName>
    </submittedName>
</protein>
<accession>A0ABQ5R6T2</accession>
<comment type="caution">
    <text evidence="2">The sequence shown here is derived from an EMBL/GenBank/DDBJ whole genome shotgun (WGS) entry which is preliminary data.</text>
</comment>
<sequence length="145" mass="15629">MFRRLLKAALTLLVAIPLVVAVTPNSASASGNGYVWACWIEPGEIINGGCGTFYQNGEIVLARDNRADGWGTRAQIQKLLPDSSGVLHWVNHSSACFDDTSTGNTANGGMSCNYSINEGVKVRLHVWASNSGVYKWHVYSPSIEA</sequence>
<dbReference type="RefSeq" id="WP_281903594.1">
    <property type="nucleotide sequence ID" value="NZ_BSDI01000055.1"/>
</dbReference>
<evidence type="ECO:0000256" key="1">
    <source>
        <dbReference type="SAM" id="SignalP"/>
    </source>
</evidence>
<keyword evidence="3" id="KW-1185">Reference proteome</keyword>
<organism evidence="2 3">
    <name type="scientific">Phytohabitans aurantiacus</name>
    <dbReference type="NCBI Taxonomy" id="3016789"/>
    <lineage>
        <taxon>Bacteria</taxon>
        <taxon>Bacillati</taxon>
        <taxon>Actinomycetota</taxon>
        <taxon>Actinomycetes</taxon>
        <taxon>Micromonosporales</taxon>
        <taxon>Micromonosporaceae</taxon>
    </lineage>
</organism>
<proteinExistence type="predicted"/>